<feature type="domain" description="LysM" evidence="3">
    <location>
        <begin position="132"/>
        <end position="175"/>
    </location>
</feature>
<gene>
    <name evidence="4" type="ORF">ACFS5N_05195</name>
</gene>
<accession>A0ABW5Y9C8</accession>
<feature type="compositionally biased region" description="Polar residues" evidence="1">
    <location>
        <begin position="192"/>
        <end position="205"/>
    </location>
</feature>
<evidence type="ECO:0000259" key="3">
    <source>
        <dbReference type="PROSITE" id="PS51782"/>
    </source>
</evidence>
<dbReference type="Gene3D" id="2.40.40.10">
    <property type="entry name" value="RlpA-like domain"/>
    <property type="match status" value="1"/>
</dbReference>
<reference evidence="5" key="1">
    <citation type="journal article" date="2019" name="Int. J. Syst. Evol. Microbiol.">
        <title>The Global Catalogue of Microorganisms (GCM) 10K type strain sequencing project: providing services to taxonomists for standard genome sequencing and annotation.</title>
        <authorList>
            <consortium name="The Broad Institute Genomics Platform"/>
            <consortium name="The Broad Institute Genome Sequencing Center for Infectious Disease"/>
            <person name="Wu L."/>
            <person name="Ma J."/>
        </authorList>
    </citation>
    <scope>NUCLEOTIDE SEQUENCE [LARGE SCALE GENOMIC DNA]</scope>
    <source>
        <strain evidence="5">KCTC 22437</strain>
    </source>
</reference>
<dbReference type="PANTHER" id="PTHR33734:SF22">
    <property type="entry name" value="MEMBRANE-BOUND LYTIC MUREIN TRANSGLYCOSYLASE D"/>
    <property type="match status" value="1"/>
</dbReference>
<dbReference type="Proteomes" id="UP001597557">
    <property type="component" value="Unassembled WGS sequence"/>
</dbReference>
<feature type="region of interest" description="Disordered" evidence="1">
    <location>
        <begin position="98"/>
        <end position="130"/>
    </location>
</feature>
<feature type="chain" id="PRO_5046244440" evidence="2">
    <location>
        <begin position="22"/>
        <end position="311"/>
    </location>
</feature>
<keyword evidence="2" id="KW-0732">Signal</keyword>
<dbReference type="InterPro" id="IPR036908">
    <property type="entry name" value="RlpA-like_sf"/>
</dbReference>
<dbReference type="PANTHER" id="PTHR33734">
    <property type="entry name" value="LYSM DOMAIN-CONTAINING GPI-ANCHORED PROTEIN 2"/>
    <property type="match status" value="1"/>
</dbReference>
<name>A0ABW5Y9C8_9SPHI</name>
<dbReference type="InterPro" id="IPR036779">
    <property type="entry name" value="LysM_dom_sf"/>
</dbReference>
<dbReference type="SMART" id="SM00257">
    <property type="entry name" value="LysM"/>
    <property type="match status" value="2"/>
</dbReference>
<proteinExistence type="predicted"/>
<dbReference type="Pfam" id="PF01476">
    <property type="entry name" value="LysM"/>
    <property type="match status" value="2"/>
</dbReference>
<feature type="compositionally biased region" description="Polar residues" evidence="1">
    <location>
        <begin position="118"/>
        <end position="130"/>
    </location>
</feature>
<sequence>MKLKTLCLLASLIVSSTTLFAKNKLTDSIGIENLDGKKVILHKLDPKDNYYSIGRRYNVKPGEIIKFNNNAPLKIGGIIKVPTNRSFLETTKPAVVQQASKPVSAPPAQQQPIAKPDTQPSQSPTNSGLAAQQYKVSAGETLYSIAKRFNSTVEELTKLNNLTNTTVTPGQIIQVKPSTPDVAAPADALRTTPKTDSTSYVSSQDSAERHINANRYGLFEKSEKGVATWIDDTSLDPNKKLVLHRTAPIGTVIKITNPMTGRTTFAKVVGRLNDSESTKDVILVMTKNVAESIGGLDKRIHVNISYGSPNE</sequence>
<keyword evidence="5" id="KW-1185">Reference proteome</keyword>
<dbReference type="EMBL" id="JBHUPD010000001">
    <property type="protein sequence ID" value="MFD2871851.1"/>
    <property type="molecule type" value="Genomic_DNA"/>
</dbReference>
<evidence type="ECO:0000313" key="4">
    <source>
        <dbReference type="EMBL" id="MFD2871851.1"/>
    </source>
</evidence>
<dbReference type="InterPro" id="IPR018392">
    <property type="entry name" value="LysM"/>
</dbReference>
<dbReference type="Gene3D" id="3.10.350.10">
    <property type="entry name" value="LysM domain"/>
    <property type="match status" value="2"/>
</dbReference>
<feature type="compositionally biased region" description="Low complexity" evidence="1">
    <location>
        <begin position="98"/>
        <end position="116"/>
    </location>
</feature>
<feature type="region of interest" description="Disordered" evidence="1">
    <location>
        <begin position="176"/>
        <end position="206"/>
    </location>
</feature>
<dbReference type="SUPFAM" id="SSF54106">
    <property type="entry name" value="LysM domain"/>
    <property type="match status" value="1"/>
</dbReference>
<feature type="signal peptide" evidence="2">
    <location>
        <begin position="1"/>
        <end position="21"/>
    </location>
</feature>
<dbReference type="CDD" id="cd00118">
    <property type="entry name" value="LysM"/>
    <property type="match status" value="1"/>
</dbReference>
<protein>
    <submittedName>
        <fullName evidence="4">LysM peptidoglycan-binding domain-containing protein</fullName>
    </submittedName>
</protein>
<evidence type="ECO:0000256" key="1">
    <source>
        <dbReference type="SAM" id="MobiDB-lite"/>
    </source>
</evidence>
<organism evidence="4 5">
    <name type="scientific">Mucilaginibacter ximonensis</name>
    <dbReference type="NCBI Taxonomy" id="538021"/>
    <lineage>
        <taxon>Bacteria</taxon>
        <taxon>Pseudomonadati</taxon>
        <taxon>Bacteroidota</taxon>
        <taxon>Sphingobacteriia</taxon>
        <taxon>Sphingobacteriales</taxon>
        <taxon>Sphingobacteriaceae</taxon>
        <taxon>Mucilaginibacter</taxon>
    </lineage>
</organism>
<evidence type="ECO:0000313" key="5">
    <source>
        <dbReference type="Proteomes" id="UP001597557"/>
    </source>
</evidence>
<evidence type="ECO:0000256" key="2">
    <source>
        <dbReference type="SAM" id="SignalP"/>
    </source>
</evidence>
<comment type="caution">
    <text evidence="4">The sequence shown here is derived from an EMBL/GenBank/DDBJ whole genome shotgun (WGS) entry which is preliminary data.</text>
</comment>
<dbReference type="RefSeq" id="WP_377182932.1">
    <property type="nucleotide sequence ID" value="NZ_JBHUPD010000001.1"/>
</dbReference>
<dbReference type="PROSITE" id="PS51782">
    <property type="entry name" value="LYSM"/>
    <property type="match status" value="1"/>
</dbReference>